<keyword evidence="3" id="KW-1185">Reference proteome</keyword>
<feature type="non-terminal residue" evidence="2">
    <location>
        <position position="1"/>
    </location>
</feature>
<feature type="non-terminal residue" evidence="2">
    <location>
        <position position="163"/>
    </location>
</feature>
<name>A0AAD8YQQ5_9TELE</name>
<comment type="caution">
    <text evidence="2">The sequence shown here is derived from an EMBL/GenBank/DDBJ whole genome shotgun (WGS) entry which is preliminary data.</text>
</comment>
<gene>
    <name evidence="2" type="ORF">P4O66_006624</name>
</gene>
<evidence type="ECO:0000256" key="1">
    <source>
        <dbReference type="SAM" id="Phobius"/>
    </source>
</evidence>
<accession>A0AAD8YQQ5</accession>
<evidence type="ECO:0000313" key="3">
    <source>
        <dbReference type="Proteomes" id="UP001239994"/>
    </source>
</evidence>
<keyword evidence="1" id="KW-0472">Membrane</keyword>
<dbReference type="EMBL" id="JAROKS010000118">
    <property type="protein sequence ID" value="KAK1784484.1"/>
    <property type="molecule type" value="Genomic_DNA"/>
</dbReference>
<dbReference type="AlphaFoldDB" id="A0AAD8YQQ5"/>
<organism evidence="2 3">
    <name type="scientific">Electrophorus voltai</name>
    <dbReference type="NCBI Taxonomy" id="2609070"/>
    <lineage>
        <taxon>Eukaryota</taxon>
        <taxon>Metazoa</taxon>
        <taxon>Chordata</taxon>
        <taxon>Craniata</taxon>
        <taxon>Vertebrata</taxon>
        <taxon>Euteleostomi</taxon>
        <taxon>Actinopterygii</taxon>
        <taxon>Neopterygii</taxon>
        <taxon>Teleostei</taxon>
        <taxon>Ostariophysi</taxon>
        <taxon>Gymnotiformes</taxon>
        <taxon>Gymnotoidei</taxon>
        <taxon>Gymnotidae</taxon>
        <taxon>Electrophorus</taxon>
    </lineage>
</organism>
<feature type="transmembrane region" description="Helical" evidence="1">
    <location>
        <begin position="118"/>
        <end position="139"/>
    </location>
</feature>
<keyword evidence="1" id="KW-0812">Transmembrane</keyword>
<keyword evidence="1" id="KW-1133">Transmembrane helix</keyword>
<reference evidence="2" key="1">
    <citation type="submission" date="2023-03" db="EMBL/GenBank/DDBJ databases">
        <title>Electrophorus voltai genome.</title>
        <authorList>
            <person name="Bian C."/>
        </authorList>
    </citation>
    <scope>NUCLEOTIDE SEQUENCE</scope>
    <source>
        <strain evidence="2">CB-2022</strain>
        <tissue evidence="2">Muscle</tissue>
    </source>
</reference>
<sequence>GNGWQAAPALYTNLASLQQGETSGTAPATPEYFYSIHDLVFLKVQKEFCTIAAGSQVTQPWSGHFTSAAECVHGLLFSVTGVRMEDRMDLPEEFHSSVIEAVYDELLRRIKARKNVNVTQAFISGGLVLGGALSFVNVIQKKDMAHFLYCPSTDGPGSAKPTT</sequence>
<protein>
    <submittedName>
        <fullName evidence="2">Uncharacterized protein</fullName>
    </submittedName>
</protein>
<proteinExistence type="predicted"/>
<dbReference type="Proteomes" id="UP001239994">
    <property type="component" value="Unassembled WGS sequence"/>
</dbReference>
<evidence type="ECO:0000313" key="2">
    <source>
        <dbReference type="EMBL" id="KAK1784484.1"/>
    </source>
</evidence>